<accession>B2J9U7</accession>
<organism evidence="1 2">
    <name type="scientific">Nostoc punctiforme (strain ATCC 29133 / PCC 73102)</name>
    <dbReference type="NCBI Taxonomy" id="63737"/>
    <lineage>
        <taxon>Bacteria</taxon>
        <taxon>Bacillati</taxon>
        <taxon>Cyanobacteriota</taxon>
        <taxon>Cyanophyceae</taxon>
        <taxon>Nostocales</taxon>
        <taxon>Nostocaceae</taxon>
        <taxon>Nostoc</taxon>
    </lineage>
</organism>
<dbReference type="OrthoDB" id="3211048at2"/>
<dbReference type="HOGENOM" id="CLU_2168351_0_0_3"/>
<gene>
    <name evidence="1" type="ordered locus">Npun_F2570</name>
</gene>
<name>B2J9U7_NOSP7</name>
<dbReference type="AlphaFoldDB" id="B2J9U7"/>
<dbReference type="STRING" id="63737.Npun_F2570"/>
<dbReference type="KEGG" id="npu:Npun_F2570"/>
<dbReference type="RefSeq" id="WP_012409118.1">
    <property type="nucleotide sequence ID" value="NC_010628.1"/>
</dbReference>
<dbReference type="EnsemblBacteria" id="ACC81124">
    <property type="protein sequence ID" value="ACC81124"/>
    <property type="gene ID" value="Npun_F2570"/>
</dbReference>
<proteinExistence type="predicted"/>
<reference evidence="1 2" key="2">
    <citation type="journal article" date="2013" name="Plant Physiol.">
        <title>A Nostoc punctiforme Sugar Transporter Necessary to Establish a Cyanobacterium-Plant Symbiosis.</title>
        <authorList>
            <person name="Ekman M."/>
            <person name="Picossi S."/>
            <person name="Campbell E.L."/>
            <person name="Meeks J.C."/>
            <person name="Flores E."/>
        </authorList>
    </citation>
    <scope>NUCLEOTIDE SEQUENCE [LARGE SCALE GENOMIC DNA]</scope>
    <source>
        <strain evidence="2">ATCC 29133 / PCC 73102</strain>
    </source>
</reference>
<reference evidence="2" key="1">
    <citation type="submission" date="2008-04" db="EMBL/GenBank/DDBJ databases">
        <title>Complete sequence of chromosome of Nostoc punctiforme ATCC 29133.</title>
        <authorList>
            <consortium name="US DOE Joint Genome Institute"/>
            <person name="Copeland A."/>
            <person name="Lucas S."/>
            <person name="Lapidus A."/>
            <person name="Glavina del Rio T."/>
            <person name="Dalin E."/>
            <person name="Tice H."/>
            <person name="Pitluck S."/>
            <person name="Chain P."/>
            <person name="Malfatti S."/>
            <person name="Shin M."/>
            <person name="Vergez L."/>
            <person name="Schmutz J."/>
            <person name="Larimer F."/>
            <person name="Land M."/>
            <person name="Hauser L."/>
            <person name="Kyrpides N."/>
            <person name="Kim E."/>
            <person name="Meeks J.C."/>
            <person name="Elhai J."/>
            <person name="Campbell E.L."/>
            <person name="Thiel T."/>
            <person name="Longmire J."/>
            <person name="Potts M."/>
            <person name="Atlas R."/>
        </authorList>
    </citation>
    <scope>NUCLEOTIDE SEQUENCE [LARGE SCALE GENOMIC DNA]</scope>
    <source>
        <strain evidence="2">ATCC 29133 / PCC 73102</strain>
    </source>
</reference>
<dbReference type="Proteomes" id="UP000001191">
    <property type="component" value="Chromosome"/>
</dbReference>
<keyword evidence="2" id="KW-1185">Reference proteome</keyword>
<evidence type="ECO:0000313" key="1">
    <source>
        <dbReference type="EMBL" id="ACC81124.1"/>
    </source>
</evidence>
<sequence length="110" mass="12310">MKYTNLPQPIPKRILGIAINRQPGATGLWVTSKYDVWHLPNGLIFKLGDPLRVSWFKEGREATREEVLESINSGYPILLEAAQIDGAGAVKKLEEMRDRALELLPVTVTV</sequence>
<dbReference type="EMBL" id="CP001037">
    <property type="protein sequence ID" value="ACC81124.1"/>
    <property type="molecule type" value="Genomic_DNA"/>
</dbReference>
<protein>
    <submittedName>
        <fullName evidence="1">Uncharacterized protein</fullName>
    </submittedName>
</protein>
<evidence type="ECO:0000313" key="2">
    <source>
        <dbReference type="Proteomes" id="UP000001191"/>
    </source>
</evidence>